<dbReference type="SMART" id="SM00856">
    <property type="entry name" value="PMEI"/>
    <property type="match status" value="1"/>
</dbReference>
<dbReference type="UniPathway" id="UPA00545">
    <property type="reaction ID" value="UER00823"/>
</dbReference>
<dbReference type="CDD" id="cd15798">
    <property type="entry name" value="PMEI-like_3"/>
    <property type="match status" value="1"/>
</dbReference>
<protein>
    <recommendedName>
        <fullName evidence="7">Pectinesterase</fullName>
        <ecNumber evidence="7">3.1.1.11</ecNumber>
    </recommendedName>
</protein>
<comment type="catalytic activity">
    <reaction evidence="7">
        <text>[(1-&gt;4)-alpha-D-galacturonosyl methyl ester](n) + n H2O = [(1-&gt;4)-alpha-D-galacturonosyl](n) + n methanol + n H(+)</text>
        <dbReference type="Rhea" id="RHEA:22380"/>
        <dbReference type="Rhea" id="RHEA-COMP:14570"/>
        <dbReference type="Rhea" id="RHEA-COMP:14573"/>
        <dbReference type="ChEBI" id="CHEBI:15377"/>
        <dbReference type="ChEBI" id="CHEBI:15378"/>
        <dbReference type="ChEBI" id="CHEBI:17790"/>
        <dbReference type="ChEBI" id="CHEBI:140522"/>
        <dbReference type="ChEBI" id="CHEBI:140523"/>
        <dbReference type="EC" id="3.1.1.11"/>
    </reaction>
</comment>
<gene>
    <name evidence="11" type="primary">LOC104600449</name>
</gene>
<dbReference type="GO" id="GO:0042545">
    <property type="term" value="P:cell wall modification"/>
    <property type="evidence" value="ECO:0007669"/>
    <property type="project" value="UniProtKB-UniRule"/>
</dbReference>
<evidence type="ECO:0000256" key="2">
    <source>
        <dbReference type="ARBA" id="ARBA00006027"/>
    </source>
</evidence>
<dbReference type="RefSeq" id="XP_010261671.1">
    <property type="nucleotide sequence ID" value="XM_010263369.2"/>
</dbReference>
<dbReference type="GO" id="GO:0030599">
    <property type="term" value="F:pectinesterase activity"/>
    <property type="evidence" value="ECO:0000318"/>
    <property type="project" value="GO_Central"/>
</dbReference>
<evidence type="ECO:0000256" key="1">
    <source>
        <dbReference type="ARBA" id="ARBA00005184"/>
    </source>
</evidence>
<keyword evidence="5 7" id="KW-0063">Aspartyl esterase</keyword>
<accession>A0A1U8AHV5</accession>
<dbReference type="InterPro" id="IPR012334">
    <property type="entry name" value="Pectin_lyas_fold"/>
</dbReference>
<feature type="transmembrane region" description="Helical" evidence="8">
    <location>
        <begin position="21"/>
        <end position="42"/>
    </location>
</feature>
<evidence type="ECO:0000313" key="10">
    <source>
        <dbReference type="Proteomes" id="UP000189703"/>
    </source>
</evidence>
<evidence type="ECO:0000256" key="4">
    <source>
        <dbReference type="ARBA" id="ARBA00022801"/>
    </source>
</evidence>
<sequence>MNTYEMLGSRYVSHQRKKSMLWGCSLSLLVVAIVAFSCVTIIRSSGGEGGVVQPKPTKPRTSVVSRAVVSTCKDTLYRELCESSLRLSSTDAPPKTSGEVFDLSVKLAISQAESARSLAFSLSLVRQKQGTTHHYSITAMDDCIELLDDSLDHLNNVLDPKKNPSPNDIQTWLSAALTNQDTCLESLQNYKFSTEKDMMDGHAKNLSQLISNSLALYKTTKRIKDAKIPNLGGGGGGGGRRLLTGDDKFPAWLSKGERKLLETSIKDIEANAVVAQDGSGTHTTIAEAIASVSLVGGGGGRTVIHLKAGTYNENINIPTKQKNVMLVGDGKGVTVIVGSKNAEQGSTTFRSATVAAMGEGFIARDITFVNNAGPAKHQAVALRVGADKSVIYRCSIVGYQDTLYTHSNRQFYRDTDIYGTVDFIFGNSAVVFQNCNIFVRKGMSSQKSFVTAQGRKDPNQNTGISIHNCKIVAASDAKGQQSTYLGRPWQRYSRTVIMQSYLDDCIHPAGWFPWSGSFALSTLYYGEYMNSGPGSSTSGRVSWSGYHPSLATAEATKFTVTNFIAGNLWLPSTGVAFDSGLHG</sequence>
<dbReference type="GO" id="GO:0045490">
    <property type="term" value="P:pectin catabolic process"/>
    <property type="evidence" value="ECO:0007669"/>
    <property type="project" value="UniProtKB-UniRule"/>
</dbReference>
<keyword evidence="8" id="KW-1133">Transmembrane helix</keyword>
<dbReference type="InterPro" id="IPR006501">
    <property type="entry name" value="Pectinesterase_inhib_dom"/>
</dbReference>
<dbReference type="EC" id="3.1.1.11" evidence="7"/>
<dbReference type="Proteomes" id="UP000189703">
    <property type="component" value="Unplaced"/>
</dbReference>
<dbReference type="InterPro" id="IPR011050">
    <property type="entry name" value="Pectin_lyase_fold/virulence"/>
</dbReference>
<proteinExistence type="inferred from homology"/>
<evidence type="ECO:0000256" key="5">
    <source>
        <dbReference type="ARBA" id="ARBA00023085"/>
    </source>
</evidence>
<comment type="similarity">
    <text evidence="3">In the C-terminal section; belongs to the pectinesterase family.</text>
</comment>
<dbReference type="InterPro" id="IPR035513">
    <property type="entry name" value="Invertase/methylesterase_inhib"/>
</dbReference>
<dbReference type="FunCoup" id="A0A1U8AHV5">
    <property type="interactions" value="62"/>
</dbReference>
<dbReference type="NCBIfam" id="TIGR01614">
    <property type="entry name" value="PME_inhib"/>
    <property type="match status" value="1"/>
</dbReference>
<dbReference type="AlphaFoldDB" id="A0A1U8AHV5"/>
<evidence type="ECO:0000256" key="6">
    <source>
        <dbReference type="PROSITE-ProRule" id="PRU10040"/>
    </source>
</evidence>
<evidence type="ECO:0000313" key="11">
    <source>
        <dbReference type="RefSeq" id="XP_010261671.1"/>
    </source>
</evidence>
<dbReference type="Gene3D" id="1.20.140.40">
    <property type="entry name" value="Invertase/pectin methylesterase inhibitor family protein"/>
    <property type="match status" value="1"/>
</dbReference>
<dbReference type="SUPFAM" id="SSF101148">
    <property type="entry name" value="Plant invertase/pectin methylesterase inhibitor"/>
    <property type="match status" value="1"/>
</dbReference>
<name>A0A1U8AHV5_NELNU</name>
<dbReference type="GO" id="GO:0046910">
    <property type="term" value="F:pectinesterase inhibitor activity"/>
    <property type="evidence" value="ECO:0000318"/>
    <property type="project" value="GO_Central"/>
</dbReference>
<reference evidence="11" key="1">
    <citation type="submission" date="2025-08" db="UniProtKB">
        <authorList>
            <consortium name="RefSeq"/>
        </authorList>
    </citation>
    <scope>IDENTIFICATION</scope>
</reference>
<dbReference type="InParanoid" id="A0A1U8AHV5"/>
<keyword evidence="4 7" id="KW-0378">Hydrolase</keyword>
<feature type="domain" description="Pectinesterase inhibitor" evidence="9">
    <location>
        <begin position="63"/>
        <end position="216"/>
    </location>
</feature>
<keyword evidence="8" id="KW-0472">Membrane</keyword>
<evidence type="ECO:0000256" key="3">
    <source>
        <dbReference type="ARBA" id="ARBA00007786"/>
    </source>
</evidence>
<dbReference type="PANTHER" id="PTHR31707">
    <property type="entry name" value="PECTINESTERASE"/>
    <property type="match status" value="1"/>
</dbReference>
<dbReference type="InterPro" id="IPR033131">
    <property type="entry name" value="Pectinesterase_Asp_AS"/>
</dbReference>
<dbReference type="PROSITE" id="PS00503">
    <property type="entry name" value="PECTINESTERASE_2"/>
    <property type="match status" value="1"/>
</dbReference>
<comment type="similarity">
    <text evidence="2">In the N-terminal section; belongs to the PMEI family.</text>
</comment>
<dbReference type="Pfam" id="PF04043">
    <property type="entry name" value="PMEI"/>
    <property type="match status" value="1"/>
</dbReference>
<comment type="pathway">
    <text evidence="1 7">Glycan metabolism; pectin degradation; 2-dehydro-3-deoxy-D-gluconate from pectin: step 1/5.</text>
</comment>
<keyword evidence="8" id="KW-0812">Transmembrane</keyword>
<dbReference type="Pfam" id="PF01095">
    <property type="entry name" value="Pectinesterase"/>
    <property type="match status" value="1"/>
</dbReference>
<dbReference type="Gene3D" id="2.160.20.10">
    <property type="entry name" value="Single-stranded right-handed beta-helix, Pectin lyase-like"/>
    <property type="match status" value="1"/>
</dbReference>
<organism evidence="10 11">
    <name type="scientific">Nelumbo nucifera</name>
    <name type="common">Sacred lotus</name>
    <dbReference type="NCBI Taxonomy" id="4432"/>
    <lineage>
        <taxon>Eukaryota</taxon>
        <taxon>Viridiplantae</taxon>
        <taxon>Streptophyta</taxon>
        <taxon>Embryophyta</taxon>
        <taxon>Tracheophyta</taxon>
        <taxon>Spermatophyta</taxon>
        <taxon>Magnoliopsida</taxon>
        <taxon>Proteales</taxon>
        <taxon>Nelumbonaceae</taxon>
        <taxon>Nelumbo</taxon>
    </lineage>
</organism>
<keyword evidence="10" id="KW-1185">Reference proteome</keyword>
<evidence type="ECO:0000256" key="7">
    <source>
        <dbReference type="RuleBase" id="RU000589"/>
    </source>
</evidence>
<dbReference type="eggNOG" id="ENOG502QRAG">
    <property type="taxonomic scope" value="Eukaryota"/>
</dbReference>
<dbReference type="SUPFAM" id="SSF51126">
    <property type="entry name" value="Pectin lyase-like"/>
    <property type="match status" value="1"/>
</dbReference>
<dbReference type="GeneID" id="104600449"/>
<feature type="active site" evidence="6">
    <location>
        <position position="422"/>
    </location>
</feature>
<evidence type="ECO:0000256" key="8">
    <source>
        <dbReference type="SAM" id="Phobius"/>
    </source>
</evidence>
<dbReference type="STRING" id="4432.A0A1U8AHV5"/>
<evidence type="ECO:0000259" key="9">
    <source>
        <dbReference type="SMART" id="SM00856"/>
    </source>
</evidence>
<dbReference type="KEGG" id="nnu:104600449"/>
<dbReference type="InterPro" id="IPR000070">
    <property type="entry name" value="Pectinesterase_cat"/>
</dbReference>
<dbReference type="FunFam" id="2.160.20.10:FF:000001">
    <property type="entry name" value="Pectinesterase"/>
    <property type="match status" value="1"/>
</dbReference>
<dbReference type="OMA" id="QFYTEDI"/>
<dbReference type="OrthoDB" id="2019149at2759"/>